<accession>G5HCN1</accession>
<dbReference type="GO" id="GO:0015421">
    <property type="term" value="F:ABC-type oligopeptide transporter activity"/>
    <property type="evidence" value="ECO:0007669"/>
    <property type="project" value="TreeGrafter"/>
</dbReference>
<protein>
    <recommendedName>
        <fullName evidence="3">ABC transmembrane type-1 domain-containing protein</fullName>
    </recommendedName>
</protein>
<sequence>MKHMYKELFLFKWALLLLFITVVGSVDTRTEVLIQEAMAVLMKGRTSFVIAHRLSTIKDADMILYMQEGDIKEVGTHGDLIARDGLYAKLYNSQFANENG</sequence>
<dbReference type="PATRIC" id="fig|742733.3.peg.352"/>
<reference evidence="1 2" key="1">
    <citation type="submission" date="2011-08" db="EMBL/GenBank/DDBJ databases">
        <title>The Genome Sequence of Clostridium citroniae WAL-17108.</title>
        <authorList>
            <consortium name="The Broad Institute Genome Sequencing Platform"/>
            <person name="Earl A."/>
            <person name="Ward D."/>
            <person name="Feldgarden M."/>
            <person name="Gevers D."/>
            <person name="Finegold S.M."/>
            <person name="Summanen P.H."/>
            <person name="Molitoris D.R."/>
            <person name="Vaisanen M.L."/>
            <person name="Daigneault M."/>
            <person name="Allen-Vercoe E."/>
            <person name="Young S.K."/>
            <person name="Zeng Q."/>
            <person name="Gargeya S."/>
            <person name="Fitzgerald M."/>
            <person name="Haas B."/>
            <person name="Abouelleil A."/>
            <person name="Alvarado L."/>
            <person name="Arachchi H.M."/>
            <person name="Berlin A."/>
            <person name="Brown A."/>
            <person name="Chapman S.B."/>
            <person name="Chen Z."/>
            <person name="Dunbar C."/>
            <person name="Freedman E."/>
            <person name="Gearin G."/>
            <person name="Gellesch M."/>
            <person name="Goldberg J."/>
            <person name="Griggs A."/>
            <person name="Gujja S."/>
            <person name="Heiman D."/>
            <person name="Howarth C."/>
            <person name="Larson L."/>
            <person name="Lui A."/>
            <person name="MacDonald P.J.P."/>
            <person name="Montmayeur A."/>
            <person name="Murphy C."/>
            <person name="Neiman D."/>
            <person name="Pearson M."/>
            <person name="Priest M."/>
            <person name="Roberts A."/>
            <person name="Saif S."/>
            <person name="Shea T."/>
            <person name="Shenoy N."/>
            <person name="Sisk P."/>
            <person name="Stolte C."/>
            <person name="Sykes S."/>
            <person name="Wortman J."/>
            <person name="Nusbaum C."/>
            <person name="Birren B."/>
        </authorList>
    </citation>
    <scope>NUCLEOTIDE SEQUENCE [LARGE SCALE GENOMIC DNA]</scope>
    <source>
        <strain evidence="1 2">WAL-17108</strain>
    </source>
</reference>
<proteinExistence type="predicted"/>
<dbReference type="PANTHER" id="PTHR43394:SF1">
    <property type="entry name" value="ATP-BINDING CASSETTE SUB-FAMILY B MEMBER 10, MITOCHONDRIAL"/>
    <property type="match status" value="1"/>
</dbReference>
<dbReference type="InterPro" id="IPR027417">
    <property type="entry name" value="P-loop_NTPase"/>
</dbReference>
<dbReference type="AlphaFoldDB" id="G5HCN1"/>
<dbReference type="eggNOG" id="COG1132">
    <property type="taxonomic scope" value="Bacteria"/>
</dbReference>
<gene>
    <name evidence="1" type="ORF">HMPREF9469_00343</name>
</gene>
<dbReference type="Gene3D" id="3.40.50.300">
    <property type="entry name" value="P-loop containing nucleotide triphosphate hydrolases"/>
    <property type="match status" value="1"/>
</dbReference>
<dbReference type="SUPFAM" id="SSF52540">
    <property type="entry name" value="P-loop containing nucleoside triphosphate hydrolases"/>
    <property type="match status" value="1"/>
</dbReference>
<dbReference type="PANTHER" id="PTHR43394">
    <property type="entry name" value="ATP-DEPENDENT PERMEASE MDL1, MITOCHONDRIAL"/>
    <property type="match status" value="1"/>
</dbReference>
<dbReference type="EMBL" id="ADLJ01000002">
    <property type="protein sequence ID" value="EHF01111.1"/>
    <property type="molecule type" value="Genomic_DNA"/>
</dbReference>
<dbReference type="GO" id="GO:0090374">
    <property type="term" value="P:oligopeptide export from mitochondrion"/>
    <property type="evidence" value="ECO:0007669"/>
    <property type="project" value="TreeGrafter"/>
</dbReference>
<name>G5HCN1_9FIRM</name>
<evidence type="ECO:0000313" key="1">
    <source>
        <dbReference type="EMBL" id="EHF01111.1"/>
    </source>
</evidence>
<organism evidence="1 2">
    <name type="scientific">[Clostridium] citroniae WAL-17108</name>
    <dbReference type="NCBI Taxonomy" id="742733"/>
    <lineage>
        <taxon>Bacteria</taxon>
        <taxon>Bacillati</taxon>
        <taxon>Bacillota</taxon>
        <taxon>Clostridia</taxon>
        <taxon>Lachnospirales</taxon>
        <taxon>Lachnospiraceae</taxon>
        <taxon>Enterocloster</taxon>
    </lineage>
</organism>
<dbReference type="InterPro" id="IPR039421">
    <property type="entry name" value="Type_1_exporter"/>
</dbReference>
<evidence type="ECO:0000313" key="2">
    <source>
        <dbReference type="Proteomes" id="UP000003763"/>
    </source>
</evidence>
<dbReference type="Proteomes" id="UP000003763">
    <property type="component" value="Unassembled WGS sequence"/>
</dbReference>
<dbReference type="HOGENOM" id="CLU_000604_61_9_9"/>
<comment type="caution">
    <text evidence="1">The sequence shown here is derived from an EMBL/GenBank/DDBJ whole genome shotgun (WGS) entry which is preliminary data.</text>
</comment>
<evidence type="ECO:0008006" key="3">
    <source>
        <dbReference type="Google" id="ProtNLM"/>
    </source>
</evidence>